<dbReference type="EMBL" id="MLJW01000236">
    <property type="protein sequence ID" value="OIQ92274.1"/>
    <property type="molecule type" value="Genomic_DNA"/>
</dbReference>
<gene>
    <name evidence="2" type="ORF">GALL_257900</name>
</gene>
<evidence type="ECO:0000259" key="1">
    <source>
        <dbReference type="SMART" id="SM00986"/>
    </source>
</evidence>
<dbReference type="PANTHER" id="PTHR42160:SF1">
    <property type="entry name" value="URACIL-DNA GLYCOSYLASE SUPERFAMILY PROTEIN"/>
    <property type="match status" value="1"/>
</dbReference>
<comment type="caution">
    <text evidence="2">The sequence shown here is derived from an EMBL/GenBank/DDBJ whole genome shotgun (WGS) entry which is preliminary data.</text>
</comment>
<dbReference type="PANTHER" id="PTHR42160">
    <property type="entry name" value="URACIL-DNA GLYCOSYLASE SUPERFAMILY PROTEIN"/>
    <property type="match status" value="1"/>
</dbReference>
<organism evidence="2">
    <name type="scientific">mine drainage metagenome</name>
    <dbReference type="NCBI Taxonomy" id="410659"/>
    <lineage>
        <taxon>unclassified sequences</taxon>
        <taxon>metagenomes</taxon>
        <taxon>ecological metagenomes</taxon>
    </lineage>
</organism>
<sequence>MALPLGHEPAPASYPTLEALLAAVRDCRVCARHLPLGPRPVLHAGAAARLLIVGQAPGARVHATGIPWDDASGERLRAWLGIDGDTFYDESRIAIIPMGLCYPGRGQSGDLPPRRECAELWLNALLARLPRIELTLLIGQHAQRHFLGRRRQASLTETTRAWQEYAPQYFPLPHPSPRNTPWIKRNPWFERQLLPALRARIEALRRQT</sequence>
<dbReference type="InterPro" id="IPR036895">
    <property type="entry name" value="Uracil-DNA_glycosylase-like_sf"/>
</dbReference>
<dbReference type="InterPro" id="IPR047124">
    <property type="entry name" value="HI_0220.2"/>
</dbReference>
<reference evidence="2" key="1">
    <citation type="submission" date="2016-10" db="EMBL/GenBank/DDBJ databases">
        <title>Sequence of Gallionella enrichment culture.</title>
        <authorList>
            <person name="Poehlein A."/>
            <person name="Muehling M."/>
            <person name="Daniel R."/>
        </authorList>
    </citation>
    <scope>NUCLEOTIDE SEQUENCE</scope>
</reference>
<dbReference type="SMART" id="SM00987">
    <property type="entry name" value="UreE_C"/>
    <property type="match status" value="1"/>
</dbReference>
<dbReference type="SMART" id="SM00986">
    <property type="entry name" value="UDG"/>
    <property type="match status" value="1"/>
</dbReference>
<dbReference type="CDD" id="cd10033">
    <property type="entry name" value="UDG_like"/>
    <property type="match status" value="1"/>
</dbReference>
<dbReference type="AlphaFoldDB" id="A0A1J5RAE2"/>
<proteinExistence type="predicted"/>
<feature type="domain" description="Uracil-DNA glycosylase-like" evidence="1">
    <location>
        <begin position="41"/>
        <end position="198"/>
    </location>
</feature>
<evidence type="ECO:0000313" key="2">
    <source>
        <dbReference type="EMBL" id="OIQ92274.1"/>
    </source>
</evidence>
<dbReference type="Pfam" id="PF03167">
    <property type="entry name" value="UDG"/>
    <property type="match status" value="1"/>
</dbReference>
<dbReference type="Gene3D" id="3.40.470.10">
    <property type="entry name" value="Uracil-DNA glycosylase-like domain"/>
    <property type="match status" value="1"/>
</dbReference>
<dbReference type="SUPFAM" id="SSF52141">
    <property type="entry name" value="Uracil-DNA glycosylase-like"/>
    <property type="match status" value="1"/>
</dbReference>
<dbReference type="InterPro" id="IPR005122">
    <property type="entry name" value="Uracil-DNA_glycosylase-like"/>
</dbReference>
<accession>A0A1J5RAE2</accession>
<name>A0A1J5RAE2_9ZZZZ</name>
<protein>
    <submittedName>
        <fullName evidence="2">Uracil DNA glycosylase superfamily protein</fullName>
    </submittedName>
</protein>